<keyword evidence="3" id="KW-1185">Reference proteome</keyword>
<dbReference type="GeneID" id="96005064"/>
<dbReference type="Proteomes" id="UP000803884">
    <property type="component" value="Unassembled WGS sequence"/>
</dbReference>
<evidence type="ECO:0000256" key="1">
    <source>
        <dbReference type="SAM" id="MobiDB-lite"/>
    </source>
</evidence>
<name>A0AB34KWT8_9PEZI</name>
<evidence type="ECO:0000313" key="2">
    <source>
        <dbReference type="EMBL" id="KAL1587770.1"/>
    </source>
</evidence>
<gene>
    <name evidence="2" type="ORF">WHR41_03620</name>
</gene>
<dbReference type="RefSeq" id="XP_069230875.1">
    <property type="nucleotide sequence ID" value="XM_069372226.1"/>
</dbReference>
<comment type="caution">
    <text evidence="2">The sequence shown here is derived from an EMBL/GenBank/DDBJ whole genome shotgun (WGS) entry which is preliminary data.</text>
</comment>
<feature type="compositionally biased region" description="Basic and acidic residues" evidence="1">
    <location>
        <begin position="81"/>
        <end position="102"/>
    </location>
</feature>
<feature type="region of interest" description="Disordered" evidence="1">
    <location>
        <begin position="47"/>
        <end position="144"/>
    </location>
</feature>
<reference evidence="2 3" key="1">
    <citation type="journal article" date="2020" name="Microbiol. Resour. Announc.">
        <title>Draft Genome Sequence of a Cladosporium Species Isolated from the Mesophotic Ascidian Didemnum maculosum.</title>
        <authorList>
            <person name="Gioti A."/>
            <person name="Siaperas R."/>
            <person name="Nikolaivits E."/>
            <person name="Le Goff G."/>
            <person name="Ouazzani J."/>
            <person name="Kotoulas G."/>
            <person name="Topakas E."/>
        </authorList>
    </citation>
    <scope>NUCLEOTIDE SEQUENCE [LARGE SCALE GENOMIC DNA]</scope>
    <source>
        <strain evidence="2 3">TM138-S3</strain>
    </source>
</reference>
<proteinExistence type="predicted"/>
<dbReference type="AlphaFoldDB" id="A0AB34KWT8"/>
<evidence type="ECO:0000313" key="3">
    <source>
        <dbReference type="Proteomes" id="UP000803884"/>
    </source>
</evidence>
<protein>
    <submittedName>
        <fullName evidence="2">Uncharacterized protein</fullName>
    </submittedName>
</protein>
<accession>A0AB34KWT8</accession>
<dbReference type="EMBL" id="JAAQHG020000009">
    <property type="protein sequence ID" value="KAL1587770.1"/>
    <property type="molecule type" value="Genomic_DNA"/>
</dbReference>
<feature type="region of interest" description="Disordered" evidence="1">
    <location>
        <begin position="187"/>
        <end position="212"/>
    </location>
</feature>
<sequence>MASLFSSLNKLLPFATPGTPLLQDLVHLGAICTFLYYAPQIQHWVQDQQQDSPASHEGLAGDAPPLPEAVGAVDEQQPRNAHVEDDGADEPAPRNDFEHNVADDQDDDHAFANVQEGEPGPANPANVPAHRNVGAKKAKSLARKDQRRAYNEFMRSHGDAQRAQEAEGAAEREAALAVEKERRRTAAAAFEAKKAKEREQRREAERKQREEEIRARELADKLVREALAENGMCDLFKVARQVGGDVDEEWVERVIRASDLVGMKDGILTMITSVGWAVRVSQQDVRQLYENAAVLDVSDESGAIGYDQLGGMFEKILKDRSITA</sequence>
<feature type="compositionally biased region" description="Basic and acidic residues" evidence="1">
    <location>
        <begin position="191"/>
        <end position="212"/>
    </location>
</feature>
<organism evidence="2 3">
    <name type="scientific">Cladosporium halotolerans</name>
    <dbReference type="NCBI Taxonomy" id="1052096"/>
    <lineage>
        <taxon>Eukaryota</taxon>
        <taxon>Fungi</taxon>
        <taxon>Dikarya</taxon>
        <taxon>Ascomycota</taxon>
        <taxon>Pezizomycotina</taxon>
        <taxon>Dothideomycetes</taxon>
        <taxon>Dothideomycetidae</taxon>
        <taxon>Cladosporiales</taxon>
        <taxon>Cladosporiaceae</taxon>
        <taxon>Cladosporium</taxon>
    </lineage>
</organism>